<feature type="transmembrane region" description="Helical" evidence="1">
    <location>
        <begin position="188"/>
        <end position="208"/>
    </location>
</feature>
<proteinExistence type="predicted"/>
<feature type="transmembrane region" description="Helical" evidence="1">
    <location>
        <begin position="83"/>
        <end position="102"/>
    </location>
</feature>
<feature type="transmembrane region" description="Helical" evidence="1">
    <location>
        <begin position="59"/>
        <end position="77"/>
    </location>
</feature>
<protein>
    <submittedName>
        <fullName evidence="2">Uncharacterized protein</fullName>
    </submittedName>
</protein>
<reference evidence="2 3" key="1">
    <citation type="submission" date="2015-10" db="EMBL/GenBank/DDBJ databases">
        <title>Metagenome-Assembled Genomes uncover a global brackish microbiome.</title>
        <authorList>
            <person name="Hugerth L.W."/>
            <person name="Larsson J."/>
            <person name="Alneberg J."/>
            <person name="Lindh M.V."/>
            <person name="Legrand C."/>
            <person name="Pinhassi J."/>
            <person name="Andersson A.F."/>
        </authorList>
    </citation>
    <scope>NUCLEOTIDE SEQUENCE [LARGE SCALE GENOMIC DNA]</scope>
    <source>
        <strain evidence="2">BACL18 MAG-120507-bin52</strain>
    </source>
</reference>
<organism evidence="2 3">
    <name type="scientific">Verrucomicrobia subdivision 6 bacterium BACL9 MAG-120507-bin52</name>
    <dbReference type="NCBI Taxonomy" id="1655590"/>
    <lineage>
        <taxon>Bacteria</taxon>
        <taxon>Pseudomonadati</taxon>
        <taxon>Verrucomicrobiota</taxon>
        <taxon>Verrucomicrobiia</taxon>
        <taxon>Verrucomicrobiales</taxon>
        <taxon>Verrucomicrobia subdivision 6</taxon>
    </lineage>
</organism>
<keyword evidence="1" id="KW-0812">Transmembrane</keyword>
<evidence type="ECO:0000256" key="1">
    <source>
        <dbReference type="SAM" id="Phobius"/>
    </source>
</evidence>
<name>A0A0R2RNR3_9BACT</name>
<evidence type="ECO:0000313" key="3">
    <source>
        <dbReference type="Proteomes" id="UP000051269"/>
    </source>
</evidence>
<keyword evidence="1" id="KW-0472">Membrane</keyword>
<comment type="caution">
    <text evidence="2">The sequence shown here is derived from an EMBL/GenBank/DDBJ whole genome shotgun (WGS) entry which is preliminary data.</text>
</comment>
<feature type="transmembrane region" description="Helical" evidence="1">
    <location>
        <begin position="155"/>
        <end position="176"/>
    </location>
</feature>
<keyword evidence="1" id="KW-1133">Transmembrane helix</keyword>
<dbReference type="AlphaFoldDB" id="A0A0R2RNR3"/>
<gene>
    <name evidence="2" type="ORF">ABR82_07280</name>
</gene>
<dbReference type="Proteomes" id="UP000051269">
    <property type="component" value="Unassembled WGS sequence"/>
</dbReference>
<sequence>MESTLLPSPKSPLQESRKVVLWLCAGHKGAVPQTEQKIALWMDQLRRMREMQYAYHKKFFHGLCLFLVLVIGCLLWDSSVSLALVPLLVITAGTQSCFYLHFVDFARIHARFVEGRLNQALGKSTLVGSEIEDLYFYPVDAPKIGGFVPSTPLRFFSFFTFHWVVLWLALAALALWRLLPMMGACGTQYLILIGLWSGLNFAYLAWFFGNLKDAKSMSEYLKKVG</sequence>
<dbReference type="EMBL" id="LIBO01000078">
    <property type="protein sequence ID" value="KRO62432.1"/>
    <property type="molecule type" value="Genomic_DNA"/>
</dbReference>
<evidence type="ECO:0000313" key="2">
    <source>
        <dbReference type="EMBL" id="KRO62432.1"/>
    </source>
</evidence>
<accession>A0A0R2RNR3</accession>